<name>A0ABD1TP73_9LAMI</name>
<evidence type="ECO:0000256" key="1">
    <source>
        <dbReference type="SAM" id="MobiDB-lite"/>
    </source>
</evidence>
<proteinExistence type="predicted"/>
<dbReference type="EMBL" id="JBFOLJ010000008">
    <property type="protein sequence ID" value="KAL2514542.1"/>
    <property type="molecule type" value="Genomic_DNA"/>
</dbReference>
<feature type="region of interest" description="Disordered" evidence="1">
    <location>
        <begin position="48"/>
        <end position="82"/>
    </location>
</feature>
<comment type="caution">
    <text evidence="2">The sequence shown here is derived from an EMBL/GenBank/DDBJ whole genome shotgun (WGS) entry which is preliminary data.</text>
</comment>
<dbReference type="Proteomes" id="UP001604277">
    <property type="component" value="Unassembled WGS sequence"/>
</dbReference>
<reference evidence="3" key="1">
    <citation type="submission" date="2024-07" db="EMBL/GenBank/DDBJ databases">
        <title>Two chromosome-level genome assemblies of Korean endemic species Abeliophyllum distichum and Forsythia ovata (Oleaceae).</title>
        <authorList>
            <person name="Jang H."/>
        </authorList>
    </citation>
    <scope>NUCLEOTIDE SEQUENCE [LARGE SCALE GENOMIC DNA]</scope>
</reference>
<gene>
    <name evidence="2" type="ORF">Fot_28513</name>
</gene>
<keyword evidence="3" id="KW-1185">Reference proteome</keyword>
<organism evidence="2 3">
    <name type="scientific">Forsythia ovata</name>
    <dbReference type="NCBI Taxonomy" id="205694"/>
    <lineage>
        <taxon>Eukaryota</taxon>
        <taxon>Viridiplantae</taxon>
        <taxon>Streptophyta</taxon>
        <taxon>Embryophyta</taxon>
        <taxon>Tracheophyta</taxon>
        <taxon>Spermatophyta</taxon>
        <taxon>Magnoliopsida</taxon>
        <taxon>eudicotyledons</taxon>
        <taxon>Gunneridae</taxon>
        <taxon>Pentapetalae</taxon>
        <taxon>asterids</taxon>
        <taxon>lamiids</taxon>
        <taxon>Lamiales</taxon>
        <taxon>Oleaceae</taxon>
        <taxon>Forsythieae</taxon>
        <taxon>Forsythia</taxon>
    </lineage>
</organism>
<dbReference type="AlphaFoldDB" id="A0ABD1TP73"/>
<evidence type="ECO:0000313" key="3">
    <source>
        <dbReference type="Proteomes" id="UP001604277"/>
    </source>
</evidence>
<protein>
    <submittedName>
        <fullName evidence="2">Uncharacterized protein</fullName>
    </submittedName>
</protein>
<sequence>MAKKTKCNGLRGQGLANMIEPRINSEVMDEVESSSDHDEEVIQRPTLAYYPTAPPNNIPDFAIDDVEEGGENSAPPPSPASPEVLMVDTLASVEDTLKVKLDALAEDIRQSDTRALEAQGLKMAVESAWRQAKERATAAEETITSINHEFDAMVLEKDKQLSEALADLAKAKEELDQMN</sequence>
<evidence type="ECO:0000313" key="2">
    <source>
        <dbReference type="EMBL" id="KAL2514542.1"/>
    </source>
</evidence>
<accession>A0ABD1TP73</accession>